<evidence type="ECO:0008006" key="2">
    <source>
        <dbReference type="Google" id="ProtNLM"/>
    </source>
</evidence>
<name>A0A1W1EAB5_9ZZZZ</name>
<organism evidence="1">
    <name type="scientific">hydrothermal vent metagenome</name>
    <dbReference type="NCBI Taxonomy" id="652676"/>
    <lineage>
        <taxon>unclassified sequences</taxon>
        <taxon>metagenomes</taxon>
        <taxon>ecological metagenomes</taxon>
    </lineage>
</organism>
<accession>A0A1W1EAB5</accession>
<proteinExistence type="predicted"/>
<protein>
    <recommendedName>
        <fullName evidence="2">DUF4412 domain-containing protein</fullName>
    </recommendedName>
</protein>
<gene>
    <name evidence="1" type="ORF">MNB_SV-4-651</name>
</gene>
<reference evidence="1" key="1">
    <citation type="submission" date="2016-10" db="EMBL/GenBank/DDBJ databases">
        <authorList>
            <person name="de Groot N.N."/>
        </authorList>
    </citation>
    <scope>NUCLEOTIDE SEQUENCE</scope>
</reference>
<dbReference type="AlphaFoldDB" id="A0A1W1EAB5"/>
<sequence>MTQEENMKKKVLIVAAVAGLGYISSASAEDMHLFDIKSGKVTYAISGSANMMGMQMQTKGKKRLIFDHQGARSLTESVKIEKRSGMGGNQTTKTHTMTLMDGDSLYHVDFQNKTITKTANIGAQMLGGGNMKEKGLAMIKQMGGKKTGTDSVLGYTCDVWELMGTKQCIYKGVTLKVESNVMGVTNTEIATEAQFNIDLSDRDFKLPDFPVQEGIGAMGRGMPARKANGMAMQPPSPEDMAKMAEALKAMGAAMQNGGMNGQTSAITPQDQQKLGEAMGAVLVGAMMPQMKQQMIEQEKALTFAKGCLTDADTLKQARTCAKKVDEMMGESGEPLERWDVKTKKETLKEIESALESVACAKRANTAQAMQQCMQ</sequence>
<dbReference type="EMBL" id="FPIB01000025">
    <property type="protein sequence ID" value="SFV90849.1"/>
    <property type="molecule type" value="Genomic_DNA"/>
</dbReference>
<evidence type="ECO:0000313" key="1">
    <source>
        <dbReference type="EMBL" id="SFV90849.1"/>
    </source>
</evidence>